<organism evidence="8 9">
    <name type="scientific">Novosphingobium clariflavum</name>
    <dbReference type="NCBI Taxonomy" id="2029884"/>
    <lineage>
        <taxon>Bacteria</taxon>
        <taxon>Pseudomonadati</taxon>
        <taxon>Pseudomonadota</taxon>
        <taxon>Alphaproteobacteria</taxon>
        <taxon>Sphingomonadales</taxon>
        <taxon>Sphingomonadaceae</taxon>
        <taxon>Novosphingobium</taxon>
    </lineage>
</organism>
<keyword evidence="9" id="KW-1185">Reference proteome</keyword>
<dbReference type="InterPro" id="IPR037682">
    <property type="entry name" value="TonB_C"/>
</dbReference>
<keyword evidence="2" id="KW-0812">Transmembrane</keyword>
<evidence type="ECO:0000256" key="3">
    <source>
        <dbReference type="ARBA" id="ARBA00022989"/>
    </source>
</evidence>
<feature type="compositionally biased region" description="Pro residues" evidence="5">
    <location>
        <begin position="34"/>
        <end position="44"/>
    </location>
</feature>
<evidence type="ECO:0000259" key="7">
    <source>
        <dbReference type="Pfam" id="PF03544"/>
    </source>
</evidence>
<evidence type="ECO:0000256" key="5">
    <source>
        <dbReference type="SAM" id="MobiDB-lite"/>
    </source>
</evidence>
<evidence type="ECO:0000313" key="8">
    <source>
        <dbReference type="EMBL" id="MFC0684920.1"/>
    </source>
</evidence>
<keyword evidence="3" id="KW-1133">Transmembrane helix</keyword>
<feature type="signal peptide" evidence="6">
    <location>
        <begin position="1"/>
        <end position="19"/>
    </location>
</feature>
<dbReference type="Gene3D" id="3.30.1150.10">
    <property type="match status" value="1"/>
</dbReference>
<reference evidence="8 9" key="1">
    <citation type="submission" date="2024-09" db="EMBL/GenBank/DDBJ databases">
        <authorList>
            <person name="Sun Q."/>
            <person name="Mori K."/>
        </authorList>
    </citation>
    <scope>NUCLEOTIDE SEQUENCE [LARGE SCALE GENOMIC DNA]</scope>
    <source>
        <strain evidence="8 9">CICC 11035S</strain>
    </source>
</reference>
<evidence type="ECO:0000313" key="9">
    <source>
        <dbReference type="Proteomes" id="UP001589858"/>
    </source>
</evidence>
<dbReference type="Proteomes" id="UP001589858">
    <property type="component" value="Unassembled WGS sequence"/>
</dbReference>
<proteinExistence type="predicted"/>
<feature type="compositionally biased region" description="Basic and acidic residues" evidence="5">
    <location>
        <begin position="45"/>
        <end position="62"/>
    </location>
</feature>
<feature type="region of interest" description="Disordered" evidence="5">
    <location>
        <begin position="32"/>
        <end position="76"/>
    </location>
</feature>
<dbReference type="InterPro" id="IPR006260">
    <property type="entry name" value="TonB/TolA_C"/>
</dbReference>
<accession>A0ABV6S6Q6</accession>
<dbReference type="Pfam" id="PF03544">
    <property type="entry name" value="TonB_C"/>
    <property type="match status" value="1"/>
</dbReference>
<protein>
    <submittedName>
        <fullName evidence="8">TonB family protein</fullName>
    </submittedName>
</protein>
<dbReference type="RefSeq" id="WP_267219045.1">
    <property type="nucleotide sequence ID" value="NZ_JAPCWC010000003.1"/>
</dbReference>
<dbReference type="EMBL" id="JBHLTM010000035">
    <property type="protein sequence ID" value="MFC0684920.1"/>
    <property type="molecule type" value="Genomic_DNA"/>
</dbReference>
<feature type="domain" description="TonB C-terminal" evidence="7">
    <location>
        <begin position="149"/>
        <end position="219"/>
    </location>
</feature>
<dbReference type="SUPFAM" id="SSF74653">
    <property type="entry name" value="TolA/TonB C-terminal domain"/>
    <property type="match status" value="1"/>
</dbReference>
<name>A0ABV6S6Q6_9SPHN</name>
<gene>
    <name evidence="8" type="ORF">ACFFF8_09965</name>
</gene>
<comment type="subcellular location">
    <subcellularLocation>
        <location evidence="1">Membrane</location>
        <topology evidence="1">Single-pass membrane protein</topology>
    </subcellularLocation>
</comment>
<evidence type="ECO:0000256" key="1">
    <source>
        <dbReference type="ARBA" id="ARBA00004167"/>
    </source>
</evidence>
<evidence type="ECO:0000256" key="2">
    <source>
        <dbReference type="ARBA" id="ARBA00022692"/>
    </source>
</evidence>
<evidence type="ECO:0000256" key="4">
    <source>
        <dbReference type="ARBA" id="ARBA00023136"/>
    </source>
</evidence>
<keyword evidence="6" id="KW-0732">Signal</keyword>
<dbReference type="NCBIfam" id="TIGR01352">
    <property type="entry name" value="tonB_Cterm"/>
    <property type="match status" value="1"/>
</dbReference>
<comment type="caution">
    <text evidence="8">The sequence shown here is derived from an EMBL/GenBank/DDBJ whole genome shotgun (WGS) entry which is preliminary data.</text>
</comment>
<evidence type="ECO:0000256" key="6">
    <source>
        <dbReference type="SAM" id="SignalP"/>
    </source>
</evidence>
<sequence>MLHLLAIAALVRAFTPQIAATIVGSITTAFDVPLDPPKPVPPKPEAPKPELRRKPAMKREEGAAGAQGSKAAPRDVAVPKAPFAVKPTEAPPVAGTGLENAAGAADKGMGTGASGQGMGLGAGASGAGTGGGGGASKPVKIAGDINSARDYPRASRDVRLGHEVIVIVRVGIDGRVKSCRVAKSSPDAEADRITCRLAGERFRFRPARDGAGNPVEGDYGWRQRWFLTGQE</sequence>
<feature type="chain" id="PRO_5047263265" evidence="6">
    <location>
        <begin position="20"/>
        <end position="231"/>
    </location>
</feature>
<keyword evidence="4" id="KW-0472">Membrane</keyword>